<gene>
    <name evidence="3" type="ORF">KP79_PYT21236</name>
</gene>
<accession>A0A210QDC9</accession>
<evidence type="ECO:0000313" key="3">
    <source>
        <dbReference type="EMBL" id="OWF46740.1"/>
    </source>
</evidence>
<dbReference type="Proteomes" id="UP000242188">
    <property type="component" value="Unassembled WGS sequence"/>
</dbReference>
<proteinExistence type="predicted"/>
<evidence type="ECO:0000256" key="1">
    <source>
        <dbReference type="SAM" id="MobiDB-lite"/>
    </source>
</evidence>
<feature type="compositionally biased region" description="Polar residues" evidence="1">
    <location>
        <begin position="58"/>
        <end position="70"/>
    </location>
</feature>
<sequence>MWLKVVQQVTLTWVVLASTAGFQMYPNNQARVPYYNNDVYNQRPTYRQAMAPRLVQPQSFSINRTPNQMNAYRPAQRPTNRQGGGQKSPAQPGPVKSKKRTKTPKPRISRRQRQYHAMMARRRLAEMHYRFRMQTCDAKMSLFCRCSRVDCPETEVQVFACGYMWTGMRCCKRWWAMRCLMSELMAGQGDQNGGTQGQGRMSLQTAMMAPMLMEALEM</sequence>
<keyword evidence="2" id="KW-0732">Signal</keyword>
<feature type="region of interest" description="Disordered" evidence="1">
    <location>
        <begin position="58"/>
        <end position="114"/>
    </location>
</feature>
<feature type="signal peptide" evidence="2">
    <location>
        <begin position="1"/>
        <end position="17"/>
    </location>
</feature>
<evidence type="ECO:0000313" key="4">
    <source>
        <dbReference type="Proteomes" id="UP000242188"/>
    </source>
</evidence>
<comment type="caution">
    <text evidence="3">The sequence shown here is derived from an EMBL/GenBank/DDBJ whole genome shotgun (WGS) entry which is preliminary data.</text>
</comment>
<keyword evidence="4" id="KW-1185">Reference proteome</keyword>
<dbReference type="OrthoDB" id="10443567at2759"/>
<organism evidence="3 4">
    <name type="scientific">Mizuhopecten yessoensis</name>
    <name type="common">Japanese scallop</name>
    <name type="synonym">Patinopecten yessoensis</name>
    <dbReference type="NCBI Taxonomy" id="6573"/>
    <lineage>
        <taxon>Eukaryota</taxon>
        <taxon>Metazoa</taxon>
        <taxon>Spiralia</taxon>
        <taxon>Lophotrochozoa</taxon>
        <taxon>Mollusca</taxon>
        <taxon>Bivalvia</taxon>
        <taxon>Autobranchia</taxon>
        <taxon>Pteriomorphia</taxon>
        <taxon>Pectinida</taxon>
        <taxon>Pectinoidea</taxon>
        <taxon>Pectinidae</taxon>
        <taxon>Mizuhopecten</taxon>
    </lineage>
</organism>
<feature type="compositionally biased region" description="Basic residues" evidence="1">
    <location>
        <begin position="96"/>
        <end position="114"/>
    </location>
</feature>
<dbReference type="AlphaFoldDB" id="A0A210QDC9"/>
<evidence type="ECO:0000256" key="2">
    <source>
        <dbReference type="SAM" id="SignalP"/>
    </source>
</evidence>
<feature type="chain" id="PRO_5013007467" evidence="2">
    <location>
        <begin position="18"/>
        <end position="218"/>
    </location>
</feature>
<dbReference type="EMBL" id="NEDP02004099">
    <property type="protein sequence ID" value="OWF46740.1"/>
    <property type="molecule type" value="Genomic_DNA"/>
</dbReference>
<reference evidence="3 4" key="1">
    <citation type="journal article" date="2017" name="Nat. Ecol. Evol.">
        <title>Scallop genome provides insights into evolution of bilaterian karyotype and development.</title>
        <authorList>
            <person name="Wang S."/>
            <person name="Zhang J."/>
            <person name="Jiao W."/>
            <person name="Li J."/>
            <person name="Xun X."/>
            <person name="Sun Y."/>
            <person name="Guo X."/>
            <person name="Huan P."/>
            <person name="Dong B."/>
            <person name="Zhang L."/>
            <person name="Hu X."/>
            <person name="Sun X."/>
            <person name="Wang J."/>
            <person name="Zhao C."/>
            <person name="Wang Y."/>
            <person name="Wang D."/>
            <person name="Huang X."/>
            <person name="Wang R."/>
            <person name="Lv J."/>
            <person name="Li Y."/>
            <person name="Zhang Z."/>
            <person name="Liu B."/>
            <person name="Lu W."/>
            <person name="Hui Y."/>
            <person name="Liang J."/>
            <person name="Zhou Z."/>
            <person name="Hou R."/>
            <person name="Li X."/>
            <person name="Liu Y."/>
            <person name="Li H."/>
            <person name="Ning X."/>
            <person name="Lin Y."/>
            <person name="Zhao L."/>
            <person name="Xing Q."/>
            <person name="Dou J."/>
            <person name="Li Y."/>
            <person name="Mao J."/>
            <person name="Guo H."/>
            <person name="Dou H."/>
            <person name="Li T."/>
            <person name="Mu C."/>
            <person name="Jiang W."/>
            <person name="Fu Q."/>
            <person name="Fu X."/>
            <person name="Miao Y."/>
            <person name="Liu J."/>
            <person name="Yu Q."/>
            <person name="Li R."/>
            <person name="Liao H."/>
            <person name="Li X."/>
            <person name="Kong Y."/>
            <person name="Jiang Z."/>
            <person name="Chourrout D."/>
            <person name="Li R."/>
            <person name="Bao Z."/>
        </authorList>
    </citation>
    <scope>NUCLEOTIDE SEQUENCE [LARGE SCALE GENOMIC DNA]</scope>
    <source>
        <strain evidence="3 4">PY_sf001</strain>
    </source>
</reference>
<name>A0A210QDC9_MIZYE</name>
<protein>
    <submittedName>
        <fullName evidence="3">Uncharacterized protein</fullName>
    </submittedName>
</protein>